<evidence type="ECO:0000313" key="4">
    <source>
        <dbReference type="Proteomes" id="UP001151088"/>
    </source>
</evidence>
<name>A0A9X2PKI4_9HYPH</name>
<comment type="caution">
    <text evidence="3">The sequence shown here is derived from an EMBL/GenBank/DDBJ whole genome shotgun (WGS) entry which is preliminary data.</text>
</comment>
<feature type="transmembrane region" description="Helical" evidence="1">
    <location>
        <begin position="12"/>
        <end position="28"/>
    </location>
</feature>
<dbReference type="SUPFAM" id="SSF53300">
    <property type="entry name" value="vWA-like"/>
    <property type="match status" value="1"/>
</dbReference>
<dbReference type="Gene3D" id="3.40.50.410">
    <property type="entry name" value="von Willebrand factor, type A domain"/>
    <property type="match status" value="1"/>
</dbReference>
<keyword evidence="1" id="KW-0812">Transmembrane</keyword>
<sequence>MIEALAPFHFLRPWWLALMLPALGLWWLQRGEVDTTARWRREIAPELLRHLTVGGDRRGWLSPESLFLAGWIVGIVAVAGPTWRQMPSPFAQAARPAMLVLEVRPSMMERDLAPTRLDRARQKMADLLKLREGAPSGLVAYAGSAHLVLPPTPDASVVLSMAGALAPELMPRQGDALADAVKLAADTLAKGGQGGSIVVFADSAPALQDMDSLAPVTLFAIVSPDRADREPSLEAAAGALHGDVVALTLDDADATRIARRLATAGPPPPAPGEEARWVDAGYWLTPLLALLVLAWFRRGWVLA</sequence>
<dbReference type="PANTHER" id="PTHR22550">
    <property type="entry name" value="SPORE GERMINATION PROTEIN"/>
    <property type="match status" value="1"/>
</dbReference>
<evidence type="ECO:0000313" key="3">
    <source>
        <dbReference type="EMBL" id="MCS0497760.1"/>
    </source>
</evidence>
<proteinExistence type="predicted"/>
<dbReference type="InterPro" id="IPR036465">
    <property type="entry name" value="vWFA_dom_sf"/>
</dbReference>
<reference evidence="3" key="1">
    <citation type="submission" date="2022-08" db="EMBL/GenBank/DDBJ databases">
        <authorList>
            <person name="Li F."/>
        </authorList>
    </citation>
    <scope>NUCLEOTIDE SEQUENCE</scope>
    <source>
        <strain evidence="3">MQZ15Z-1</strain>
    </source>
</reference>
<gene>
    <name evidence="3" type="ORF">NVS89_21945</name>
</gene>
<dbReference type="RefSeq" id="WP_258734911.1">
    <property type="nucleotide sequence ID" value="NZ_JANTHZ010000014.1"/>
</dbReference>
<evidence type="ECO:0000259" key="2">
    <source>
        <dbReference type="Pfam" id="PF13519"/>
    </source>
</evidence>
<dbReference type="InterPro" id="IPR050768">
    <property type="entry name" value="UPF0353/GerABKA_families"/>
</dbReference>
<dbReference type="EMBL" id="JANTHZ010000014">
    <property type="protein sequence ID" value="MCS0497760.1"/>
    <property type="molecule type" value="Genomic_DNA"/>
</dbReference>
<dbReference type="AlphaFoldDB" id="A0A9X2PKI4"/>
<dbReference type="Pfam" id="PF13519">
    <property type="entry name" value="VWA_2"/>
    <property type="match status" value="1"/>
</dbReference>
<protein>
    <submittedName>
        <fullName evidence="3">VWA domain-containing protein</fullName>
    </submittedName>
</protein>
<evidence type="ECO:0000256" key="1">
    <source>
        <dbReference type="SAM" id="Phobius"/>
    </source>
</evidence>
<dbReference type="InterPro" id="IPR002035">
    <property type="entry name" value="VWF_A"/>
</dbReference>
<accession>A0A9X2PKI4</accession>
<keyword evidence="1" id="KW-0472">Membrane</keyword>
<dbReference type="PANTHER" id="PTHR22550:SF14">
    <property type="entry name" value="VWFA DOMAIN-CONTAINING PROTEIN"/>
    <property type="match status" value="1"/>
</dbReference>
<keyword evidence="4" id="KW-1185">Reference proteome</keyword>
<organism evidence="3 4">
    <name type="scientific">Ancylobacter mangrovi</name>
    <dbReference type="NCBI Taxonomy" id="2972472"/>
    <lineage>
        <taxon>Bacteria</taxon>
        <taxon>Pseudomonadati</taxon>
        <taxon>Pseudomonadota</taxon>
        <taxon>Alphaproteobacteria</taxon>
        <taxon>Hyphomicrobiales</taxon>
        <taxon>Xanthobacteraceae</taxon>
        <taxon>Ancylobacter</taxon>
    </lineage>
</organism>
<keyword evidence="1" id="KW-1133">Transmembrane helix</keyword>
<feature type="domain" description="VWFA" evidence="2">
    <location>
        <begin position="98"/>
        <end position="203"/>
    </location>
</feature>
<dbReference type="Proteomes" id="UP001151088">
    <property type="component" value="Unassembled WGS sequence"/>
</dbReference>
<feature type="transmembrane region" description="Helical" evidence="1">
    <location>
        <begin position="66"/>
        <end position="83"/>
    </location>
</feature>